<dbReference type="Proteomes" id="UP000095287">
    <property type="component" value="Unplaced"/>
</dbReference>
<accession>A0A1I7ZM29</accession>
<evidence type="ECO:0000313" key="1">
    <source>
        <dbReference type="Proteomes" id="UP000095287"/>
    </source>
</evidence>
<evidence type="ECO:0000313" key="2">
    <source>
        <dbReference type="WBParaSite" id="L893_g27548.t1"/>
    </source>
</evidence>
<dbReference type="AlphaFoldDB" id="A0A1I7ZM29"/>
<protein>
    <submittedName>
        <fullName evidence="2">Uncharacterized protein</fullName>
    </submittedName>
</protein>
<reference evidence="2" key="1">
    <citation type="submission" date="2016-11" db="UniProtKB">
        <authorList>
            <consortium name="WormBaseParasite"/>
        </authorList>
    </citation>
    <scope>IDENTIFICATION</scope>
</reference>
<dbReference type="WBParaSite" id="L893_g27548.t1">
    <property type="protein sequence ID" value="L893_g27548.t1"/>
    <property type="gene ID" value="L893_g27548"/>
</dbReference>
<proteinExistence type="predicted"/>
<organism evidence="1 2">
    <name type="scientific">Steinernema glaseri</name>
    <dbReference type="NCBI Taxonomy" id="37863"/>
    <lineage>
        <taxon>Eukaryota</taxon>
        <taxon>Metazoa</taxon>
        <taxon>Ecdysozoa</taxon>
        <taxon>Nematoda</taxon>
        <taxon>Chromadorea</taxon>
        <taxon>Rhabditida</taxon>
        <taxon>Tylenchina</taxon>
        <taxon>Panagrolaimomorpha</taxon>
        <taxon>Strongyloidoidea</taxon>
        <taxon>Steinernematidae</taxon>
        <taxon>Steinernema</taxon>
    </lineage>
</organism>
<keyword evidence="1" id="KW-1185">Reference proteome</keyword>
<name>A0A1I7ZM29_9BILA</name>
<sequence length="120" mass="13737">MGLLQTCKGGRGRVKCVQLESGMVNWDKQQKPRLSKSKTRPWVCLESERGRRKWSDGRRPRVLHTLSVTVLPRTTALEKTKTGKEWANSVESDFKEAACVQVTRASEAQDSLKRLRREEP</sequence>